<evidence type="ECO:0000256" key="10">
    <source>
        <dbReference type="ARBA" id="ARBA00023204"/>
    </source>
</evidence>
<feature type="domain" description="Methylated DNA-protein cysteine MeTransferase OGT N-terminal" evidence="13">
    <location>
        <begin position="5"/>
        <end position="76"/>
    </location>
</feature>
<evidence type="ECO:0000256" key="11">
    <source>
        <dbReference type="ARBA" id="ARBA00049348"/>
    </source>
</evidence>
<dbReference type="GO" id="GO:0003908">
    <property type="term" value="F:methylated-DNA-[protein]-cysteine S-methyltransferase activity"/>
    <property type="evidence" value="ECO:0007669"/>
    <property type="project" value="UniProtKB-EC"/>
</dbReference>
<comment type="catalytic activity">
    <reaction evidence="11">
        <text>a 6-O-methyl-2'-deoxyguanosine in DNA + L-cysteinyl-[protein] = S-methyl-L-cysteinyl-[protein] + a 2'-deoxyguanosine in DNA</text>
        <dbReference type="Rhea" id="RHEA:24000"/>
        <dbReference type="Rhea" id="RHEA-COMP:10131"/>
        <dbReference type="Rhea" id="RHEA-COMP:10132"/>
        <dbReference type="Rhea" id="RHEA-COMP:11367"/>
        <dbReference type="Rhea" id="RHEA-COMP:11368"/>
        <dbReference type="ChEBI" id="CHEBI:29950"/>
        <dbReference type="ChEBI" id="CHEBI:82612"/>
        <dbReference type="ChEBI" id="CHEBI:85445"/>
        <dbReference type="ChEBI" id="CHEBI:85448"/>
        <dbReference type="EC" id="2.1.1.63"/>
    </reaction>
</comment>
<gene>
    <name evidence="14" type="primary">ogt</name>
    <name evidence="14" type="ORF">MLAUSG7_1341</name>
</gene>
<dbReference type="FunFam" id="1.10.10.10:FF:000787">
    <property type="entry name" value="Methylated-DNA--protein-cysteine methyltransferase"/>
    <property type="match status" value="1"/>
</dbReference>
<dbReference type="NCBIfam" id="TIGR00589">
    <property type="entry name" value="ogt"/>
    <property type="match status" value="1"/>
</dbReference>
<evidence type="ECO:0000256" key="7">
    <source>
        <dbReference type="ARBA" id="ARBA00022603"/>
    </source>
</evidence>
<evidence type="ECO:0000259" key="13">
    <source>
        <dbReference type="Pfam" id="PF22413"/>
    </source>
</evidence>
<dbReference type="RefSeq" id="WP_214399660.1">
    <property type="nucleotide sequence ID" value="NZ_LR792632.1"/>
</dbReference>
<organism evidence="14 15">
    <name type="scientific">Methanocaldococcus lauensis</name>
    <dbReference type="NCBI Taxonomy" id="2546128"/>
    <lineage>
        <taxon>Archaea</taxon>
        <taxon>Methanobacteriati</taxon>
        <taxon>Methanobacteriota</taxon>
        <taxon>Methanomada group</taxon>
        <taxon>Methanococci</taxon>
        <taxon>Methanococcales</taxon>
        <taxon>Methanocaldococcaceae</taxon>
        <taxon>Methanocaldococcus</taxon>
    </lineage>
</organism>
<evidence type="ECO:0000256" key="2">
    <source>
        <dbReference type="ARBA" id="ARBA00003317"/>
    </source>
</evidence>
<comment type="function">
    <text evidence="2">Involved in the cellular defense against the biological effects of O6-methylguanine (O6-MeG) and O4-methylthymine (O4-MeT) in DNA. Repairs the methylated nucleobase in DNA by stoichiometrically transferring the methyl group to a cysteine residue in the enzyme. This is a suicide reaction: the enzyme is irreversibly inactivated.</text>
</comment>
<dbReference type="EMBL" id="LR792632">
    <property type="protein sequence ID" value="CAB3289647.1"/>
    <property type="molecule type" value="Genomic_DNA"/>
</dbReference>
<dbReference type="Proteomes" id="UP000679213">
    <property type="component" value="Chromosome I"/>
</dbReference>
<keyword evidence="7 14" id="KW-0489">Methyltransferase</keyword>
<keyword evidence="6" id="KW-0963">Cytoplasm</keyword>
<proteinExistence type="inferred from homology"/>
<evidence type="ECO:0000256" key="5">
    <source>
        <dbReference type="ARBA" id="ARBA00015377"/>
    </source>
</evidence>
<dbReference type="KEGG" id="mesg:MLAUSG7_1341"/>
<dbReference type="SUPFAM" id="SSF46767">
    <property type="entry name" value="Methylated DNA-protein cysteine methyltransferase, C-terminal domain"/>
    <property type="match status" value="1"/>
</dbReference>
<sequence length="165" mass="19336">MKYYIVHIEDYFIGMIFKGNQLVRNTIPLRKEEIFKFFNGKIIENPEGKYLKTAEILLKLYFGEMDDKEARNIINYKLEVPEFTKKVLEIVKNIEFGETICYGDIAKKLNTSPRAVGISLKRNPLPLIIPCHRVVAKNSLGGYSYGVEKKKFILERERLKKMRKN</sequence>
<evidence type="ECO:0000259" key="12">
    <source>
        <dbReference type="Pfam" id="PF01035"/>
    </source>
</evidence>
<evidence type="ECO:0000313" key="15">
    <source>
        <dbReference type="Proteomes" id="UP000679213"/>
    </source>
</evidence>
<protein>
    <recommendedName>
        <fullName evidence="5">Methylated-DNA--protein-cysteine methyltransferase</fullName>
        <ecNumber evidence="4">2.1.1.63</ecNumber>
    </recommendedName>
</protein>
<dbReference type="Pfam" id="PF01035">
    <property type="entry name" value="DNA_binding_1"/>
    <property type="match status" value="1"/>
</dbReference>
<dbReference type="InterPro" id="IPR014048">
    <property type="entry name" value="MethylDNA_cys_MeTrfase_DNA-bd"/>
</dbReference>
<comment type="similarity">
    <text evidence="3">Belongs to the MGMT family.</text>
</comment>
<dbReference type="Gene3D" id="1.10.10.10">
    <property type="entry name" value="Winged helix-like DNA-binding domain superfamily/Winged helix DNA-binding domain"/>
    <property type="match status" value="1"/>
</dbReference>
<name>A0A8D6PW26_9EURY</name>
<accession>A0A8D6PW26</accession>
<evidence type="ECO:0000256" key="6">
    <source>
        <dbReference type="ARBA" id="ARBA00022490"/>
    </source>
</evidence>
<evidence type="ECO:0000256" key="4">
    <source>
        <dbReference type="ARBA" id="ARBA00011918"/>
    </source>
</evidence>
<feature type="domain" description="Methylated-DNA-[protein]-cysteine S-methyltransferase DNA binding" evidence="12">
    <location>
        <begin position="82"/>
        <end position="158"/>
    </location>
</feature>
<dbReference type="Gene3D" id="3.30.160.460">
    <property type="match status" value="1"/>
</dbReference>
<dbReference type="InterPro" id="IPR055028">
    <property type="entry name" value="OGT_N"/>
</dbReference>
<dbReference type="InterPro" id="IPR036217">
    <property type="entry name" value="MethylDNA_cys_MeTrfase_DNAb"/>
</dbReference>
<evidence type="ECO:0000256" key="9">
    <source>
        <dbReference type="ARBA" id="ARBA00022763"/>
    </source>
</evidence>
<dbReference type="GO" id="GO:0006281">
    <property type="term" value="P:DNA repair"/>
    <property type="evidence" value="ECO:0007669"/>
    <property type="project" value="UniProtKB-KW"/>
</dbReference>
<dbReference type="AlphaFoldDB" id="A0A8D6PW26"/>
<reference evidence="14 15" key="1">
    <citation type="submission" date="2020-04" db="EMBL/GenBank/DDBJ databases">
        <authorList>
            <consortium name="Genoscope - CEA"/>
            <person name="William W."/>
        </authorList>
    </citation>
    <scope>NUCLEOTIDE SEQUENCE [LARGE SCALE GENOMIC DNA]</scope>
    <source>
        <strain evidence="14 15">SG7</strain>
    </source>
</reference>
<dbReference type="EC" id="2.1.1.63" evidence="4"/>
<keyword evidence="15" id="KW-1185">Reference proteome</keyword>
<comment type="catalytic activity">
    <reaction evidence="1">
        <text>a 4-O-methyl-thymidine in DNA + L-cysteinyl-[protein] = a thymidine in DNA + S-methyl-L-cysteinyl-[protein]</text>
        <dbReference type="Rhea" id="RHEA:53428"/>
        <dbReference type="Rhea" id="RHEA-COMP:10131"/>
        <dbReference type="Rhea" id="RHEA-COMP:10132"/>
        <dbReference type="Rhea" id="RHEA-COMP:13555"/>
        <dbReference type="Rhea" id="RHEA-COMP:13556"/>
        <dbReference type="ChEBI" id="CHEBI:29950"/>
        <dbReference type="ChEBI" id="CHEBI:82612"/>
        <dbReference type="ChEBI" id="CHEBI:137386"/>
        <dbReference type="ChEBI" id="CHEBI:137387"/>
        <dbReference type="EC" id="2.1.1.63"/>
    </reaction>
</comment>
<evidence type="ECO:0000256" key="1">
    <source>
        <dbReference type="ARBA" id="ARBA00001286"/>
    </source>
</evidence>
<dbReference type="PROSITE" id="PS00374">
    <property type="entry name" value="MGMT"/>
    <property type="match status" value="1"/>
</dbReference>
<dbReference type="PANTHER" id="PTHR46460">
    <property type="entry name" value="METHYLATED-DNA--PROTEIN-CYSTEINE METHYLTRANSFERASE"/>
    <property type="match status" value="1"/>
</dbReference>
<keyword evidence="8 14" id="KW-0808">Transferase</keyword>
<dbReference type="InterPro" id="IPR001497">
    <property type="entry name" value="MethylDNA_cys_MeTrfase_AS"/>
</dbReference>
<dbReference type="Pfam" id="PF22413">
    <property type="entry name" value="OGT_N"/>
    <property type="match status" value="1"/>
</dbReference>
<evidence type="ECO:0000256" key="8">
    <source>
        <dbReference type="ARBA" id="ARBA00022679"/>
    </source>
</evidence>
<keyword evidence="9" id="KW-0227">DNA damage</keyword>
<dbReference type="GO" id="GO:0032259">
    <property type="term" value="P:methylation"/>
    <property type="evidence" value="ECO:0007669"/>
    <property type="project" value="UniProtKB-KW"/>
</dbReference>
<dbReference type="GeneID" id="65884126"/>
<evidence type="ECO:0000256" key="3">
    <source>
        <dbReference type="ARBA" id="ARBA00008711"/>
    </source>
</evidence>
<dbReference type="PANTHER" id="PTHR46460:SF1">
    <property type="entry name" value="METHYLATED-DNA--PROTEIN-CYSTEINE METHYLTRANSFERASE"/>
    <property type="match status" value="1"/>
</dbReference>
<dbReference type="InterPro" id="IPR036388">
    <property type="entry name" value="WH-like_DNA-bd_sf"/>
</dbReference>
<keyword evidence="10" id="KW-0234">DNA repair</keyword>
<dbReference type="CDD" id="cd06445">
    <property type="entry name" value="ATase"/>
    <property type="match status" value="1"/>
</dbReference>
<evidence type="ECO:0000313" key="14">
    <source>
        <dbReference type="EMBL" id="CAB3289647.1"/>
    </source>
</evidence>